<dbReference type="Pfam" id="PF21645">
    <property type="entry name" value="FakA-like_M"/>
    <property type="match status" value="1"/>
</dbReference>
<gene>
    <name evidence="3" type="ORF">ABFV83_07090</name>
</gene>
<dbReference type="PROSITE" id="PS51480">
    <property type="entry name" value="DHAL"/>
    <property type="match status" value="1"/>
</dbReference>
<name>A0AAU7PTF6_9FIRM</name>
<dbReference type="InterPro" id="IPR036117">
    <property type="entry name" value="DhaL_dom_sf"/>
</dbReference>
<evidence type="ECO:0000259" key="2">
    <source>
        <dbReference type="PROSITE" id="PS51480"/>
    </source>
</evidence>
<dbReference type="Pfam" id="PF13684">
    <property type="entry name" value="FakA-like_C"/>
    <property type="match status" value="1"/>
</dbReference>
<dbReference type="NCBIfam" id="TIGR03599">
    <property type="entry name" value="YloV"/>
    <property type="match status" value="1"/>
</dbReference>
<dbReference type="AlphaFoldDB" id="A0AAU7PTF6"/>
<evidence type="ECO:0000256" key="1">
    <source>
        <dbReference type="SAM" id="Coils"/>
    </source>
</evidence>
<dbReference type="GO" id="GO:0004371">
    <property type="term" value="F:glycerone kinase activity"/>
    <property type="evidence" value="ECO:0007669"/>
    <property type="project" value="InterPro"/>
</dbReference>
<proteinExistence type="predicted"/>
<dbReference type="RefSeq" id="WP_349948210.1">
    <property type="nucleotide sequence ID" value="NZ_CP157940.1"/>
</dbReference>
<dbReference type="GO" id="GO:0006071">
    <property type="term" value="P:glycerol metabolic process"/>
    <property type="evidence" value="ECO:0007669"/>
    <property type="project" value="InterPro"/>
</dbReference>
<dbReference type="SUPFAM" id="SSF101473">
    <property type="entry name" value="DhaL-like"/>
    <property type="match status" value="1"/>
</dbReference>
<dbReference type="SMART" id="SM01120">
    <property type="entry name" value="Dak2"/>
    <property type="match status" value="1"/>
</dbReference>
<dbReference type="InterPro" id="IPR019986">
    <property type="entry name" value="YloV-like"/>
</dbReference>
<dbReference type="Pfam" id="PF02734">
    <property type="entry name" value="Dak2"/>
    <property type="match status" value="1"/>
</dbReference>
<organism evidence="3">
    <name type="scientific">Lacrimispora sp. BS-2</name>
    <dbReference type="NCBI Taxonomy" id="3151850"/>
    <lineage>
        <taxon>Bacteria</taxon>
        <taxon>Bacillati</taxon>
        <taxon>Bacillota</taxon>
        <taxon>Clostridia</taxon>
        <taxon>Lachnospirales</taxon>
        <taxon>Lachnospiraceae</taxon>
        <taxon>Lacrimispora</taxon>
    </lineage>
</organism>
<dbReference type="SMART" id="SM01121">
    <property type="entry name" value="Dak1_2"/>
    <property type="match status" value="1"/>
</dbReference>
<feature type="domain" description="DhaL" evidence="2">
    <location>
        <begin position="9"/>
        <end position="201"/>
    </location>
</feature>
<dbReference type="Gene3D" id="1.25.40.340">
    <property type="match status" value="1"/>
</dbReference>
<accession>A0AAU7PTF6</accession>
<dbReference type="EMBL" id="CP157940">
    <property type="protein sequence ID" value="XBS55548.1"/>
    <property type="molecule type" value="Genomic_DNA"/>
</dbReference>
<dbReference type="PANTHER" id="PTHR33434:SF4">
    <property type="entry name" value="PHOSPHATASE PROTEIN"/>
    <property type="match status" value="1"/>
</dbReference>
<dbReference type="InterPro" id="IPR048394">
    <property type="entry name" value="FakA-like_M"/>
</dbReference>
<evidence type="ECO:0000313" key="3">
    <source>
        <dbReference type="EMBL" id="XBS55548.1"/>
    </source>
</evidence>
<dbReference type="InterPro" id="IPR004007">
    <property type="entry name" value="DhaL_dom"/>
</dbReference>
<sequence length="557" mass="60916">MGMKFIDAKMLQKAFLAGAKGLEAKKEWINELNVFPVPDGDTGTNMTMTIMAAAKEVAAIENPTMETLAKAISSGSLRGARGNSGVILSQLFRGFTKEIAAANQVTATVLANSFVRATETAYKAVMKPKEGTILTVARGMAEKAAELVTETEDILEFGQKVIDHGDYVLSQTPEMLPVLKQAGVVDSGGQGLMQVMKGAFDCLMGKEVDLSVEVIRQPAASAAAHGAQSADIDIRFGYCTEFIINLENHYDDKKEHEFKEYLESIGESIVVVSDDDVVKVHVHTNDPGLAIQKALTYGSLSRMKIDNMREEHQEKLIKESEKLAAQQKAENEKKVEQRKPYGFISVSAGEGLDEIFRGIGADYLIQGGQTMNPSTEDMLNAIERVNADTIYILPNNKNIILAAEQAKSLVEDKKVIVIPSKTIPQGITAIINFAPDLSPEDNEKIMTEEMSRVKTGQVTYAVRNTMIDDIEIREGDIMALGDNGILAVGKEVESTVLEALKSMVEEESELVTVYYGKDVSEADAKELKEKAEELFSHCEVELHAGGQPIYYYLISVE</sequence>
<dbReference type="PANTHER" id="PTHR33434">
    <property type="entry name" value="DEGV DOMAIN-CONTAINING PROTEIN DR_1986-RELATED"/>
    <property type="match status" value="1"/>
</dbReference>
<dbReference type="InterPro" id="IPR033470">
    <property type="entry name" value="FakA-like_C"/>
</dbReference>
<reference evidence="3" key="1">
    <citation type="submission" date="2024-06" db="EMBL/GenBank/DDBJ databases">
        <title>Lacrimispora cavernae sp. nov., a novel anaerobe isolated from bat guano pile inside a cave.</title>
        <authorList>
            <person name="Miller S.L."/>
            <person name="Lu N."/>
            <person name="King J."/>
            <person name="Sankaranarayanan K."/>
            <person name="Lawson P.A."/>
        </authorList>
    </citation>
    <scope>NUCLEOTIDE SEQUENCE</scope>
    <source>
        <strain evidence="3">BS-2</strain>
    </source>
</reference>
<protein>
    <submittedName>
        <fullName evidence="3">DAK2 domain-containing protein</fullName>
    </submittedName>
</protein>
<keyword evidence="1" id="KW-0175">Coiled coil</keyword>
<feature type="coiled-coil region" evidence="1">
    <location>
        <begin position="309"/>
        <end position="337"/>
    </location>
</feature>
<dbReference type="InterPro" id="IPR050270">
    <property type="entry name" value="DegV_domain_contain"/>
</dbReference>